<dbReference type="Gene3D" id="3.40.50.12780">
    <property type="entry name" value="N-terminal domain of ligase-like"/>
    <property type="match status" value="1"/>
</dbReference>
<sequence length="596" mass="65905">MGFIFRRGREGAARWLFSGARRAISPFDGCRHFSKSPENFEASPWKSMESLVRCPANYSPLTPISFLERAARVYRDRISIVYGSVKFTWEETFRRCIKLASALSRLGISDGDVVATLAPNIPAMQELHFAVPMTGGVICTLNTRQDSAMISALLQHSEAKIIFVDYELLDVAQCACDLLAKENVRHPTLIPISQVSPPAAVSCDDDYESLIASGDSEFRIQRPTTEWDPISINYTSGTTSRPKGVVYNHRGAYLNALATANIHGMCSMPTYLWTVPMFHCNGWCLIWGLAALGGTSICLRRVSGDEIFRSIAGNNVTHMGGAPTVLNMIINSSGTDRKPLFPHVVDIMTGGSPPPPPVLSKIRELGFRVSHLYGLTETYGPGTSCVWKPEWDSLTYERQLKLKARQGVEHYALEEVDVKDSVTMESVASDGKSVGEIMFRGNTVMSGYFKDLKATEEVFDGGWFRSGDLGVRHEDGYIEVKDRAKDIVISGGENICTVEVETVLYKHPGVVEAAVVGRPDDHWGQTPCAFVKMKEGFEGVGCDEMIGFCRDHLPHYMAPRTIVFLQDLPRTATGKVQKFILRERAKAMGSLFSNSD</sequence>
<comment type="similarity">
    <text evidence="2">Belongs to the ATP-dependent AMP-binding enzyme family.</text>
</comment>
<comment type="caution">
    <text evidence="7">The sequence shown here is derived from an EMBL/GenBank/DDBJ whole genome shotgun (WGS) entry which is preliminary data.</text>
</comment>
<dbReference type="NCBIfam" id="NF006020">
    <property type="entry name" value="PRK08162.1"/>
    <property type="match status" value="1"/>
</dbReference>
<evidence type="ECO:0000256" key="4">
    <source>
        <dbReference type="ARBA" id="ARBA00023051"/>
    </source>
</evidence>
<accession>S8CWE1</accession>
<dbReference type="PANTHER" id="PTHR43859:SF5">
    <property type="entry name" value="ISOVALERATE--COA LIGASE AAE2"/>
    <property type="match status" value="1"/>
</dbReference>
<organism evidence="7 8">
    <name type="scientific">Genlisea aurea</name>
    <dbReference type="NCBI Taxonomy" id="192259"/>
    <lineage>
        <taxon>Eukaryota</taxon>
        <taxon>Viridiplantae</taxon>
        <taxon>Streptophyta</taxon>
        <taxon>Embryophyta</taxon>
        <taxon>Tracheophyta</taxon>
        <taxon>Spermatophyta</taxon>
        <taxon>Magnoliopsida</taxon>
        <taxon>eudicotyledons</taxon>
        <taxon>Gunneridae</taxon>
        <taxon>Pentapetalae</taxon>
        <taxon>asterids</taxon>
        <taxon>lamiids</taxon>
        <taxon>Lamiales</taxon>
        <taxon>Lentibulariaceae</taxon>
        <taxon>Genlisea</taxon>
    </lineage>
</organism>
<evidence type="ECO:0000313" key="7">
    <source>
        <dbReference type="EMBL" id="EPS71140.1"/>
    </source>
</evidence>
<dbReference type="UniPathway" id="UPA00372">
    <property type="reaction ID" value="UER00547"/>
</dbReference>
<name>S8CWE1_9LAMI</name>
<evidence type="ECO:0000259" key="5">
    <source>
        <dbReference type="Pfam" id="PF00501"/>
    </source>
</evidence>
<dbReference type="EMBL" id="AUSU01001385">
    <property type="protein sequence ID" value="EPS71140.1"/>
    <property type="molecule type" value="Genomic_DNA"/>
</dbReference>
<proteinExistence type="inferred from homology"/>
<dbReference type="InterPro" id="IPR045851">
    <property type="entry name" value="AMP-bd_C_sf"/>
</dbReference>
<dbReference type="Proteomes" id="UP000015453">
    <property type="component" value="Unassembled WGS sequence"/>
</dbReference>
<keyword evidence="3" id="KW-0436">Ligase</keyword>
<dbReference type="CDD" id="cd12118">
    <property type="entry name" value="ttLC_FACS_AEE21_like"/>
    <property type="match status" value="1"/>
</dbReference>
<evidence type="ECO:0000259" key="6">
    <source>
        <dbReference type="Pfam" id="PF13193"/>
    </source>
</evidence>
<reference evidence="7 8" key="1">
    <citation type="journal article" date="2013" name="BMC Genomics">
        <title>The miniature genome of a carnivorous plant Genlisea aurea contains a low number of genes and short non-coding sequences.</title>
        <authorList>
            <person name="Leushkin E.V."/>
            <person name="Sutormin R.A."/>
            <person name="Nabieva E.R."/>
            <person name="Penin A.A."/>
            <person name="Kondrashov A.S."/>
            <person name="Logacheva M.D."/>
        </authorList>
    </citation>
    <scope>NUCLEOTIDE SEQUENCE [LARGE SCALE GENOMIC DNA]</scope>
</reference>
<dbReference type="PROSITE" id="PS00455">
    <property type="entry name" value="AMP_BINDING"/>
    <property type="match status" value="1"/>
</dbReference>
<keyword evidence="8" id="KW-1185">Reference proteome</keyword>
<evidence type="ECO:0000256" key="2">
    <source>
        <dbReference type="ARBA" id="ARBA00006432"/>
    </source>
</evidence>
<dbReference type="PANTHER" id="PTHR43859">
    <property type="entry name" value="ACYL-ACTIVATING ENZYME"/>
    <property type="match status" value="1"/>
</dbReference>
<feature type="domain" description="AMP-dependent synthetase/ligase" evidence="5">
    <location>
        <begin position="67"/>
        <end position="449"/>
    </location>
</feature>
<dbReference type="OrthoDB" id="10253115at2759"/>
<evidence type="ECO:0000313" key="8">
    <source>
        <dbReference type="Proteomes" id="UP000015453"/>
    </source>
</evidence>
<dbReference type="GO" id="GO:0016874">
    <property type="term" value="F:ligase activity"/>
    <property type="evidence" value="ECO:0007669"/>
    <property type="project" value="UniProtKB-KW"/>
</dbReference>
<dbReference type="FunFam" id="3.30.300.30:FF:000008">
    <property type="entry name" value="2,3-dihydroxybenzoate-AMP ligase"/>
    <property type="match status" value="1"/>
</dbReference>
<protein>
    <submittedName>
        <fullName evidence="7">Uncharacterized protein</fullName>
    </submittedName>
</protein>
<evidence type="ECO:0000256" key="3">
    <source>
        <dbReference type="ARBA" id="ARBA00022598"/>
    </source>
</evidence>
<dbReference type="SUPFAM" id="SSF56801">
    <property type="entry name" value="Acetyl-CoA synthetase-like"/>
    <property type="match status" value="1"/>
</dbReference>
<dbReference type="AlphaFoldDB" id="S8CWE1"/>
<dbReference type="Pfam" id="PF00501">
    <property type="entry name" value="AMP-binding"/>
    <property type="match status" value="1"/>
</dbReference>
<dbReference type="InterPro" id="IPR042099">
    <property type="entry name" value="ANL_N_sf"/>
</dbReference>
<keyword evidence="4" id="KW-0587">Phenylpropanoid metabolism</keyword>
<feature type="domain" description="AMP-binding enzyme C-terminal" evidence="6">
    <location>
        <begin position="499"/>
        <end position="575"/>
    </location>
</feature>
<evidence type="ECO:0000256" key="1">
    <source>
        <dbReference type="ARBA" id="ARBA00004930"/>
    </source>
</evidence>
<comment type="pathway">
    <text evidence="1">Phytoalexin biosynthesis; 3,4',5-trihydroxystilbene biosynthesis; 3,4',5-trihydroxystilbene from trans-4-coumarate: step 1/2.</text>
</comment>
<dbReference type="Gene3D" id="3.30.300.30">
    <property type="match status" value="1"/>
</dbReference>
<dbReference type="GO" id="GO:0009698">
    <property type="term" value="P:phenylpropanoid metabolic process"/>
    <property type="evidence" value="ECO:0007669"/>
    <property type="project" value="UniProtKB-KW"/>
</dbReference>
<dbReference type="Pfam" id="PF13193">
    <property type="entry name" value="AMP-binding_C"/>
    <property type="match status" value="1"/>
</dbReference>
<gene>
    <name evidence="7" type="ORF">M569_03615</name>
</gene>
<dbReference type="InterPro" id="IPR025110">
    <property type="entry name" value="AMP-bd_C"/>
</dbReference>
<dbReference type="InterPro" id="IPR020845">
    <property type="entry name" value="AMP-binding_CS"/>
</dbReference>
<dbReference type="InterPro" id="IPR000873">
    <property type="entry name" value="AMP-dep_synth/lig_dom"/>
</dbReference>